<keyword evidence="2" id="KW-1185">Reference proteome</keyword>
<dbReference type="EMBL" id="BMVO01000017">
    <property type="protein sequence ID" value="GHB17623.1"/>
    <property type="molecule type" value="Genomic_DNA"/>
</dbReference>
<accession>A0ABQ3DWB1</accession>
<evidence type="ECO:0000313" key="1">
    <source>
        <dbReference type="EMBL" id="GHB17623.1"/>
    </source>
</evidence>
<dbReference type="RefSeq" id="WP_138897681.1">
    <property type="nucleotide sequence ID" value="NZ_BMVO01000017.1"/>
</dbReference>
<name>A0ABQ3DWB1_9ACTN</name>
<comment type="caution">
    <text evidence="1">The sequence shown here is derived from an EMBL/GenBank/DDBJ whole genome shotgun (WGS) entry which is preliminary data.</text>
</comment>
<protein>
    <submittedName>
        <fullName evidence="1">Uncharacterized protein</fullName>
    </submittedName>
</protein>
<dbReference type="Proteomes" id="UP000599437">
    <property type="component" value="Unassembled WGS sequence"/>
</dbReference>
<organism evidence="1 2">
    <name type="scientific">Streptomyces chryseus</name>
    <dbReference type="NCBI Taxonomy" id="68186"/>
    <lineage>
        <taxon>Bacteria</taxon>
        <taxon>Bacillati</taxon>
        <taxon>Actinomycetota</taxon>
        <taxon>Actinomycetes</taxon>
        <taxon>Kitasatosporales</taxon>
        <taxon>Streptomycetaceae</taxon>
        <taxon>Streptomyces</taxon>
    </lineage>
</organism>
<gene>
    <name evidence="1" type="ORF">GCM10010346_46990</name>
</gene>
<reference evidence="2" key="1">
    <citation type="journal article" date="2019" name="Int. J. Syst. Evol. Microbiol.">
        <title>The Global Catalogue of Microorganisms (GCM) 10K type strain sequencing project: providing services to taxonomists for standard genome sequencing and annotation.</title>
        <authorList>
            <consortium name="The Broad Institute Genomics Platform"/>
            <consortium name="The Broad Institute Genome Sequencing Center for Infectious Disease"/>
            <person name="Wu L."/>
            <person name="Ma J."/>
        </authorList>
    </citation>
    <scope>NUCLEOTIDE SEQUENCE [LARGE SCALE GENOMIC DNA]</scope>
    <source>
        <strain evidence="2">JCM 4737</strain>
    </source>
</reference>
<sequence>MRVMLHAHIDTEAGNEAIRNGTLPQMMSKVTEQLKPEAAYFFPSMGRRSCMFFFDMQDSSQLPPVAETFFMELGAEVEILPVMNADDLKKGLQTLASRGNA</sequence>
<evidence type="ECO:0000313" key="2">
    <source>
        <dbReference type="Proteomes" id="UP000599437"/>
    </source>
</evidence>
<proteinExistence type="predicted"/>